<dbReference type="EMBL" id="JAATIP010000020">
    <property type="protein sequence ID" value="KAF4392129.1"/>
    <property type="molecule type" value="Genomic_DNA"/>
</dbReference>
<gene>
    <name evidence="2" type="ORF">F8388_004458</name>
</gene>
<dbReference type="Pfam" id="PF14111">
    <property type="entry name" value="DUF4283"/>
    <property type="match status" value="1"/>
</dbReference>
<comment type="caution">
    <text evidence="2">The sequence shown here is derived from an EMBL/GenBank/DDBJ whole genome shotgun (WGS) entry which is preliminary data.</text>
</comment>
<evidence type="ECO:0000313" key="2">
    <source>
        <dbReference type="EMBL" id="KAF4392129.1"/>
    </source>
</evidence>
<feature type="domain" description="DUF4283" evidence="1">
    <location>
        <begin position="38"/>
        <end position="83"/>
    </location>
</feature>
<reference evidence="2 3" key="1">
    <citation type="journal article" date="2020" name="bioRxiv">
        <title>Sequence and annotation of 42 cannabis genomes reveals extensive copy number variation in cannabinoid synthesis and pathogen resistance genes.</title>
        <authorList>
            <person name="Mckernan K.J."/>
            <person name="Helbert Y."/>
            <person name="Kane L.T."/>
            <person name="Ebling H."/>
            <person name="Zhang L."/>
            <person name="Liu B."/>
            <person name="Eaton Z."/>
            <person name="Mclaughlin S."/>
            <person name="Kingan S."/>
            <person name="Baybayan P."/>
            <person name="Concepcion G."/>
            <person name="Jordan M."/>
            <person name="Riva A."/>
            <person name="Barbazuk W."/>
            <person name="Harkins T."/>
        </authorList>
    </citation>
    <scope>NUCLEOTIDE SEQUENCE [LARGE SCALE GENOMIC DNA]</scope>
    <source>
        <strain evidence="3">cv. Jamaican Lion 4</strain>
        <tissue evidence="2">Leaf</tissue>
    </source>
</reference>
<name>A0A7J6HCB5_CANSA</name>
<organism evidence="2 3">
    <name type="scientific">Cannabis sativa</name>
    <name type="common">Hemp</name>
    <name type="synonym">Marijuana</name>
    <dbReference type="NCBI Taxonomy" id="3483"/>
    <lineage>
        <taxon>Eukaryota</taxon>
        <taxon>Viridiplantae</taxon>
        <taxon>Streptophyta</taxon>
        <taxon>Embryophyta</taxon>
        <taxon>Tracheophyta</taxon>
        <taxon>Spermatophyta</taxon>
        <taxon>Magnoliopsida</taxon>
        <taxon>eudicotyledons</taxon>
        <taxon>Gunneridae</taxon>
        <taxon>Pentapetalae</taxon>
        <taxon>rosids</taxon>
        <taxon>fabids</taxon>
        <taxon>Rosales</taxon>
        <taxon>Cannabaceae</taxon>
        <taxon>Cannabis</taxon>
    </lineage>
</organism>
<accession>A0A7J6HCB5</accession>
<dbReference type="AlphaFoldDB" id="A0A7J6HCB5"/>
<sequence length="109" mass="12643">MAFSSRSVEELDDLYVNIQLEEEKDRGVEFENVIEEEQYKPVKGLYVKELGSNLYLFQFYHEFDINWVIDGSLWTFNRLPLIFGRVPSGGDPKAVMLNKLDLLVQPVGL</sequence>
<protein>
    <recommendedName>
        <fullName evidence="1">DUF4283 domain-containing protein</fullName>
    </recommendedName>
</protein>
<proteinExistence type="predicted"/>
<dbReference type="Proteomes" id="UP000525078">
    <property type="component" value="Unassembled WGS sequence"/>
</dbReference>
<evidence type="ECO:0000259" key="1">
    <source>
        <dbReference type="Pfam" id="PF14111"/>
    </source>
</evidence>
<dbReference type="InterPro" id="IPR025558">
    <property type="entry name" value="DUF4283"/>
</dbReference>
<evidence type="ECO:0000313" key="3">
    <source>
        <dbReference type="Proteomes" id="UP000525078"/>
    </source>
</evidence>